<proteinExistence type="predicted"/>
<evidence type="ECO:0000313" key="4">
    <source>
        <dbReference type="Ensembl" id="ENSLLEP00000045569.1"/>
    </source>
</evidence>
<dbReference type="PROSITE" id="PS50835">
    <property type="entry name" value="IG_LIKE"/>
    <property type="match status" value="1"/>
</dbReference>
<dbReference type="Pfam" id="PF13895">
    <property type="entry name" value="Ig_2"/>
    <property type="match status" value="1"/>
</dbReference>
<dbReference type="Ensembl" id="ENSLLET00000047391.1">
    <property type="protein sequence ID" value="ENSLLEP00000045569.1"/>
    <property type="gene ID" value="ENSLLEG00000028929.1"/>
</dbReference>
<feature type="transmembrane region" description="Helical" evidence="2">
    <location>
        <begin position="314"/>
        <end position="331"/>
    </location>
</feature>
<dbReference type="OrthoDB" id="9808644at2759"/>
<sequence>MNVFLLSTFTIVCYTLVIFQPAFCALPTPILLLITNDTEDVIVTGDDISFVCSSTFPDSERFKLFRGSQMILEQSDPTFNLLEVTIDVSGSYTCQNCYQSTCSEPSEPEIIYVQDTFPSPMITVTPRTIVLPRERVIVTCSTTRSDIMFLFYKDNTLVKEDIIGGNQSTYEIESASEKDADYYRCIYKAKPGSKYQIASTISNPLRIQVKDLPRPSISFGVDGYEGRKMNIHCTSPYQHGKSVWFQLLDGNKTLVSETRAEHTNATFTIERPLHSKRKYYCVYHIRMGQDFAYSQISDHIIIGDGTDFTRGNTIRLLLSVLILVVAGVFIWKHCNCFQKTDTSHTLPVTADSLDLYTEEPHAVYKSDPEECTVLLETNSLNLADISLCD</sequence>
<dbReference type="GO" id="GO:0002764">
    <property type="term" value="P:immune response-regulating signaling pathway"/>
    <property type="evidence" value="ECO:0007669"/>
    <property type="project" value="TreeGrafter"/>
</dbReference>
<dbReference type="AlphaFoldDB" id="A0A8C5R245"/>
<dbReference type="InterPro" id="IPR013783">
    <property type="entry name" value="Ig-like_fold"/>
</dbReference>
<dbReference type="InterPro" id="IPR050412">
    <property type="entry name" value="Ig-like_Receptors_ImmuneReg"/>
</dbReference>
<keyword evidence="2" id="KW-0812">Transmembrane</keyword>
<dbReference type="InterPro" id="IPR036179">
    <property type="entry name" value="Ig-like_dom_sf"/>
</dbReference>
<reference evidence="4" key="1">
    <citation type="submission" date="2025-05" db="UniProtKB">
        <authorList>
            <consortium name="Ensembl"/>
        </authorList>
    </citation>
    <scope>IDENTIFICATION</scope>
</reference>
<evidence type="ECO:0000313" key="5">
    <source>
        <dbReference type="Proteomes" id="UP000694569"/>
    </source>
</evidence>
<protein>
    <recommendedName>
        <fullName evidence="3">Ig-like domain-containing protein</fullName>
    </recommendedName>
</protein>
<accession>A0A8C5R245</accession>
<keyword evidence="1" id="KW-1015">Disulfide bond</keyword>
<organism evidence="4 5">
    <name type="scientific">Leptobrachium leishanense</name>
    <name type="common">Leishan spiny toad</name>
    <dbReference type="NCBI Taxonomy" id="445787"/>
    <lineage>
        <taxon>Eukaryota</taxon>
        <taxon>Metazoa</taxon>
        <taxon>Chordata</taxon>
        <taxon>Craniata</taxon>
        <taxon>Vertebrata</taxon>
        <taxon>Euteleostomi</taxon>
        <taxon>Amphibia</taxon>
        <taxon>Batrachia</taxon>
        <taxon>Anura</taxon>
        <taxon>Pelobatoidea</taxon>
        <taxon>Megophryidae</taxon>
        <taxon>Leptobrachium</taxon>
    </lineage>
</organism>
<dbReference type="GeneTree" id="ENSGT01010000229045"/>
<feature type="domain" description="Ig-like" evidence="3">
    <location>
        <begin position="120"/>
        <end position="202"/>
    </location>
</feature>
<evidence type="ECO:0000256" key="2">
    <source>
        <dbReference type="SAM" id="Phobius"/>
    </source>
</evidence>
<keyword evidence="2" id="KW-1133">Transmembrane helix</keyword>
<evidence type="ECO:0000259" key="3">
    <source>
        <dbReference type="PROSITE" id="PS50835"/>
    </source>
</evidence>
<keyword evidence="5" id="KW-1185">Reference proteome</keyword>
<dbReference type="SUPFAM" id="SSF48726">
    <property type="entry name" value="Immunoglobulin"/>
    <property type="match status" value="2"/>
</dbReference>
<dbReference type="Proteomes" id="UP000694569">
    <property type="component" value="Unplaced"/>
</dbReference>
<name>A0A8C5R245_9ANUR</name>
<evidence type="ECO:0000256" key="1">
    <source>
        <dbReference type="ARBA" id="ARBA00023157"/>
    </source>
</evidence>
<keyword evidence="2" id="KW-0472">Membrane</keyword>
<dbReference type="InterPro" id="IPR007110">
    <property type="entry name" value="Ig-like_dom"/>
</dbReference>
<dbReference type="Ensembl" id="ENSLLET00000047405.1">
    <property type="protein sequence ID" value="ENSLLEP00000045582.1"/>
    <property type="gene ID" value="ENSLLEG00000028929.1"/>
</dbReference>
<dbReference type="PANTHER" id="PTHR11738:SF191">
    <property type="entry name" value="IG-LIKE RECEPTOR 4"/>
    <property type="match status" value="1"/>
</dbReference>
<dbReference type="PANTHER" id="PTHR11738">
    <property type="entry name" value="MHC CLASS I NK CELL RECEPTOR"/>
    <property type="match status" value="1"/>
</dbReference>
<dbReference type="Gene3D" id="2.60.40.10">
    <property type="entry name" value="Immunoglobulins"/>
    <property type="match status" value="3"/>
</dbReference>